<feature type="region of interest" description="Disordered" evidence="1">
    <location>
        <begin position="101"/>
        <end position="163"/>
    </location>
</feature>
<dbReference type="Gene3D" id="1.10.10.10">
    <property type="entry name" value="Winged helix-like DNA-binding domain superfamily/Winged helix DNA-binding domain"/>
    <property type="match status" value="1"/>
</dbReference>
<dbReference type="InterPro" id="IPR036390">
    <property type="entry name" value="WH_DNA-bd_sf"/>
</dbReference>
<gene>
    <name evidence="3" type="ORF">CSSPJE1EN1_LOCUS12571</name>
</gene>
<dbReference type="InterPro" id="IPR036388">
    <property type="entry name" value="WH-like_DNA-bd_sf"/>
</dbReference>
<dbReference type="EMBL" id="OZ020114">
    <property type="protein sequence ID" value="CAK9267093.1"/>
    <property type="molecule type" value="Genomic_DNA"/>
</dbReference>
<dbReference type="Proteomes" id="UP001497444">
    <property type="component" value="Chromosome 19"/>
</dbReference>
<dbReference type="Pfam" id="PF00538">
    <property type="entry name" value="Linker_histone"/>
    <property type="match status" value="1"/>
</dbReference>
<sequence length="163" mass="19547">MGSSKGSQLSGKPRAGIKALVLQRPQYSQMVSSALTDLKQNKGSKVSTIIKKVHSTWGEQLPSDYKKSVGKVINRLVKLGKLEKDDNDRYALTATRKGHHRSQRWCRTHAKRHRHKLKKPCRHQRKKRRTRHRRRHHRRRHHGHRRHHRRRRHAHHAHHRRHH</sequence>
<protein>
    <recommendedName>
        <fullName evidence="2">H15 domain-containing protein</fullName>
    </recommendedName>
</protein>
<accession>A0ABP0WJP9</accession>
<feature type="domain" description="H15" evidence="2">
    <location>
        <begin position="23"/>
        <end position="94"/>
    </location>
</feature>
<evidence type="ECO:0000259" key="2">
    <source>
        <dbReference type="PROSITE" id="PS51504"/>
    </source>
</evidence>
<evidence type="ECO:0000313" key="3">
    <source>
        <dbReference type="EMBL" id="CAK9267093.1"/>
    </source>
</evidence>
<dbReference type="InterPro" id="IPR005818">
    <property type="entry name" value="Histone_H1/H5_H15"/>
</dbReference>
<dbReference type="SUPFAM" id="SSF46785">
    <property type="entry name" value="Winged helix' DNA-binding domain"/>
    <property type="match status" value="1"/>
</dbReference>
<keyword evidence="4" id="KW-1185">Reference proteome</keyword>
<name>A0ABP0WJP9_9BRYO</name>
<evidence type="ECO:0000256" key="1">
    <source>
        <dbReference type="SAM" id="MobiDB-lite"/>
    </source>
</evidence>
<organism evidence="3 4">
    <name type="scientific">Sphagnum jensenii</name>
    <dbReference type="NCBI Taxonomy" id="128206"/>
    <lineage>
        <taxon>Eukaryota</taxon>
        <taxon>Viridiplantae</taxon>
        <taxon>Streptophyta</taxon>
        <taxon>Embryophyta</taxon>
        <taxon>Bryophyta</taxon>
        <taxon>Sphagnophytina</taxon>
        <taxon>Sphagnopsida</taxon>
        <taxon>Sphagnales</taxon>
        <taxon>Sphagnaceae</taxon>
        <taxon>Sphagnum</taxon>
    </lineage>
</organism>
<reference evidence="3" key="1">
    <citation type="submission" date="2024-02" db="EMBL/GenBank/DDBJ databases">
        <authorList>
            <consortium name="ELIXIR-Norway"/>
            <consortium name="Elixir Norway"/>
        </authorList>
    </citation>
    <scope>NUCLEOTIDE SEQUENCE</scope>
</reference>
<proteinExistence type="predicted"/>
<dbReference type="PROSITE" id="PS51504">
    <property type="entry name" value="H15"/>
    <property type="match status" value="1"/>
</dbReference>
<evidence type="ECO:0000313" key="4">
    <source>
        <dbReference type="Proteomes" id="UP001497444"/>
    </source>
</evidence>